<dbReference type="EMBL" id="CAJVRM010000159">
    <property type="protein sequence ID" value="CAG8975998.1"/>
    <property type="molecule type" value="Genomic_DNA"/>
</dbReference>
<evidence type="ECO:0000256" key="1">
    <source>
        <dbReference type="SAM" id="MobiDB-lite"/>
    </source>
</evidence>
<feature type="region of interest" description="Disordered" evidence="1">
    <location>
        <begin position="433"/>
        <end position="486"/>
    </location>
</feature>
<feature type="compositionally biased region" description="Polar residues" evidence="1">
    <location>
        <begin position="442"/>
        <end position="469"/>
    </location>
</feature>
<feature type="compositionally biased region" description="Polar residues" evidence="1">
    <location>
        <begin position="378"/>
        <end position="388"/>
    </location>
</feature>
<feature type="region of interest" description="Disordered" evidence="1">
    <location>
        <begin position="136"/>
        <end position="157"/>
    </location>
</feature>
<keyword evidence="3" id="KW-1185">Reference proteome</keyword>
<dbReference type="Proteomes" id="UP000701801">
    <property type="component" value="Unassembled WGS sequence"/>
</dbReference>
<feature type="region of interest" description="Disordered" evidence="1">
    <location>
        <begin position="329"/>
        <end position="418"/>
    </location>
</feature>
<sequence length="698" mass="78579">MANPWLDVADRNYGNVPELCEKLGYPAGPVAGRKGSVFKNSAATYRKSVPELDPTRPRCPLDANDPVAIEYARGWIEENKALFARSEAAELHGWPIWPNDEEHIVKHVAWLMCTQERFWRANQNYFAKQKSFNGQDADTSISHSPRNPRPASPNTAGIAADQEREIVSANINVHLRFAYPLDGIPVMSTNWLFQPLVMSQKMIDTEEVDPFVVRYFHEHNLYHTRDNAKVERFVQDTIRHYVLRRENMEWDYRVRTRCEQVIKEFAKIWKPYAKSGYGFLEDGPRGAQKTLEFEKKWSDCRKRWLDTIHQGVSGHVIEWNNNPRLVHAGDASNINGVRKREPQSANKSARSTPNNRPQGKRARLDQSNSSVVKRKAASANSIGKSSMADTITIDDTDSEEDRSNGVFQRSCNTIPPDPYLIALDEYDRYTGAQSGGERKAIRTSSNSRASLPVNSSVGFSGGRDSSSPQVARPSRRSIGGHMTMMAPQPKPARVAEYIYPPQDEEHLPVSRAPSLPDNLHSELNSKKSLAELIASQNLPIEFTPLESKMNTMNGPSLYSSFNGTSSLPTSNGRNASLKFAIQDETGVPDDEPSSLVSKKQIYDMSLADLFIMVANKSGMSEQHLTLLTLRCQWEQASFVVSKLAGEEPWKRQKKKLNSLFVGAQGEFPEEDEFEVWVLCGDRVSKKKSLKAEDVEMGM</sequence>
<organism evidence="2 3">
    <name type="scientific">Hymenoscyphus albidus</name>
    <dbReference type="NCBI Taxonomy" id="595503"/>
    <lineage>
        <taxon>Eukaryota</taxon>
        <taxon>Fungi</taxon>
        <taxon>Dikarya</taxon>
        <taxon>Ascomycota</taxon>
        <taxon>Pezizomycotina</taxon>
        <taxon>Leotiomycetes</taxon>
        <taxon>Helotiales</taxon>
        <taxon>Helotiaceae</taxon>
        <taxon>Hymenoscyphus</taxon>
    </lineage>
</organism>
<comment type="caution">
    <text evidence="2">The sequence shown here is derived from an EMBL/GenBank/DDBJ whole genome shotgun (WGS) entry which is preliminary data.</text>
</comment>
<dbReference type="OrthoDB" id="3471114at2759"/>
<proteinExistence type="predicted"/>
<reference evidence="2" key="1">
    <citation type="submission" date="2021-07" db="EMBL/GenBank/DDBJ databases">
        <authorList>
            <person name="Durling M."/>
        </authorList>
    </citation>
    <scope>NUCLEOTIDE SEQUENCE</scope>
</reference>
<name>A0A9N9LKW6_9HELO</name>
<gene>
    <name evidence="2" type="ORF">HYALB_00011553</name>
</gene>
<protein>
    <submittedName>
        <fullName evidence="2">Uncharacterized protein</fullName>
    </submittedName>
</protein>
<feature type="compositionally biased region" description="Polar residues" evidence="1">
    <location>
        <begin position="343"/>
        <end position="357"/>
    </location>
</feature>
<dbReference type="AlphaFoldDB" id="A0A9N9LKW6"/>
<accession>A0A9N9LKW6</accession>
<evidence type="ECO:0000313" key="3">
    <source>
        <dbReference type="Proteomes" id="UP000701801"/>
    </source>
</evidence>
<feature type="compositionally biased region" description="Polar residues" evidence="1">
    <location>
        <begin position="136"/>
        <end position="145"/>
    </location>
</feature>
<evidence type="ECO:0000313" key="2">
    <source>
        <dbReference type="EMBL" id="CAG8975998.1"/>
    </source>
</evidence>